<dbReference type="Proteomes" id="UP000016496">
    <property type="component" value="Unassembled WGS sequence"/>
</dbReference>
<evidence type="ECO:0000313" key="3">
    <source>
        <dbReference type="Proteomes" id="UP000016496"/>
    </source>
</evidence>
<keyword evidence="1" id="KW-0812">Transmembrane</keyword>
<dbReference type="AlphaFoldDB" id="U2DTA6"/>
<dbReference type="HOGENOM" id="CLU_3196316_0_0_10"/>
<evidence type="ECO:0000256" key="1">
    <source>
        <dbReference type="SAM" id="Phobius"/>
    </source>
</evidence>
<proteinExistence type="predicted"/>
<dbReference type="EMBL" id="AWSV01000112">
    <property type="protein sequence ID" value="ERI84857.1"/>
    <property type="molecule type" value="Genomic_DNA"/>
</dbReference>
<gene>
    <name evidence="2" type="ORF">HMPREF1981_02099</name>
</gene>
<keyword evidence="1" id="KW-1133">Transmembrane helix</keyword>
<name>U2DTA6_9BACE</name>
<sequence length="45" mass="5569">MLPLPETGRRVTWFISFLYFSFTLFFILFFRDQEYNISMKILLII</sequence>
<reference evidence="2 3" key="1">
    <citation type="submission" date="2013-08" db="EMBL/GenBank/DDBJ databases">
        <authorList>
            <person name="Weinstock G."/>
            <person name="Sodergren E."/>
            <person name="Wylie T."/>
            <person name="Fulton L."/>
            <person name="Fulton R."/>
            <person name="Fronick C."/>
            <person name="O'Laughlin M."/>
            <person name="Godfrey J."/>
            <person name="Miner T."/>
            <person name="Herter B."/>
            <person name="Appelbaum E."/>
            <person name="Cordes M."/>
            <person name="Lek S."/>
            <person name="Wollam A."/>
            <person name="Pepin K.H."/>
            <person name="Palsikar V.B."/>
            <person name="Mitreva M."/>
            <person name="Wilson R.K."/>
        </authorList>
    </citation>
    <scope>NUCLEOTIDE SEQUENCE [LARGE SCALE GENOMIC DNA]</scope>
    <source>
        <strain evidence="2 3">F0041</strain>
    </source>
</reference>
<feature type="transmembrane region" description="Helical" evidence="1">
    <location>
        <begin position="12"/>
        <end position="30"/>
    </location>
</feature>
<evidence type="ECO:0000313" key="2">
    <source>
        <dbReference type="EMBL" id="ERI84857.1"/>
    </source>
</evidence>
<comment type="caution">
    <text evidence="2">The sequence shown here is derived from an EMBL/GenBank/DDBJ whole genome shotgun (WGS) entry which is preliminary data.</text>
</comment>
<protein>
    <submittedName>
        <fullName evidence="2">Uncharacterized protein</fullName>
    </submittedName>
</protein>
<keyword evidence="1" id="KW-0472">Membrane</keyword>
<organism evidence="2 3">
    <name type="scientific">Bacteroides pyogenes F0041</name>
    <dbReference type="NCBI Taxonomy" id="1321819"/>
    <lineage>
        <taxon>Bacteria</taxon>
        <taxon>Pseudomonadati</taxon>
        <taxon>Bacteroidota</taxon>
        <taxon>Bacteroidia</taxon>
        <taxon>Bacteroidales</taxon>
        <taxon>Bacteroidaceae</taxon>
        <taxon>Bacteroides</taxon>
    </lineage>
</organism>
<accession>U2DTA6</accession>